<evidence type="ECO:0000256" key="1">
    <source>
        <dbReference type="ARBA" id="ARBA00004370"/>
    </source>
</evidence>
<proteinExistence type="predicted"/>
<evidence type="ECO:0000256" key="6">
    <source>
        <dbReference type="SAM" id="Phobius"/>
    </source>
</evidence>
<dbReference type="RefSeq" id="WP_211023543.1">
    <property type="nucleotide sequence ID" value="NZ_BOSL01000013.1"/>
</dbReference>
<dbReference type="PRINTS" id="PR00728">
    <property type="entry name" value="SIGNALPTASE"/>
</dbReference>
<comment type="caution">
    <text evidence="7">The sequence shown here is derived from an EMBL/GenBank/DDBJ whole genome shotgun (WGS) entry which is preliminary data.</text>
</comment>
<name>A0ABQ4MFP0_9BACL</name>
<evidence type="ECO:0000313" key="7">
    <source>
        <dbReference type="EMBL" id="GIP54773.1"/>
    </source>
</evidence>
<keyword evidence="4 6" id="KW-0472">Membrane</keyword>
<dbReference type="EMBL" id="BOSL01000013">
    <property type="protein sequence ID" value="GIP54773.1"/>
    <property type="molecule type" value="Genomic_DNA"/>
</dbReference>
<keyword evidence="2 6" id="KW-0812">Transmembrane</keyword>
<evidence type="ECO:0000256" key="3">
    <source>
        <dbReference type="ARBA" id="ARBA00022989"/>
    </source>
</evidence>
<evidence type="ECO:0000256" key="5">
    <source>
        <dbReference type="NCBIfam" id="TIGR02228"/>
    </source>
</evidence>
<dbReference type="PANTHER" id="PTHR10806">
    <property type="entry name" value="SIGNAL PEPTIDASE COMPLEX CATALYTIC SUBUNIT SEC11"/>
    <property type="match status" value="1"/>
</dbReference>
<feature type="transmembrane region" description="Helical" evidence="6">
    <location>
        <begin position="12"/>
        <end position="31"/>
    </location>
</feature>
<dbReference type="InterPro" id="IPR019533">
    <property type="entry name" value="Peptidase_S26"/>
</dbReference>
<evidence type="ECO:0000256" key="2">
    <source>
        <dbReference type="ARBA" id="ARBA00022692"/>
    </source>
</evidence>
<sequence>MIYKRILGQGLTFIMVLLFIIVAGSVILSKISGGTPTFYGYQLKSVLSGSMEPVIHTGSIVAIKPGGDTSGFKKGDIITFHADENRLITHRIVEVVRNEQTNQVIYRTKGDSNDAPDIEPVLSANVVGRYTGFTIPYVGYILSFAGTKLGNVTLLIVPGLMLFIYAVISLWKTISSLEEKKQGSSIEETNPKTT</sequence>
<dbReference type="NCBIfam" id="NF046067">
    <property type="entry name" value="SigPepSipWBacil"/>
    <property type="match status" value="1"/>
</dbReference>
<protein>
    <recommendedName>
        <fullName evidence="5">Signal peptidase I</fullName>
        <ecNumber evidence="5">3.4.21.89</ecNumber>
    </recommendedName>
</protein>
<reference evidence="7 8" key="1">
    <citation type="submission" date="2021-03" db="EMBL/GenBank/DDBJ databases">
        <title>Antimicrobial resistance genes in bacteria isolated from Japanese honey, and their potential for conferring macrolide and lincosamide resistance in the American foulbrood pathogen Paenibacillus larvae.</title>
        <authorList>
            <person name="Okamoto M."/>
            <person name="Kumagai M."/>
            <person name="Kanamori H."/>
            <person name="Takamatsu D."/>
        </authorList>
    </citation>
    <scope>NUCLEOTIDE SEQUENCE [LARGE SCALE GENOMIC DNA]</scope>
    <source>
        <strain evidence="7 8">J42TS3</strain>
    </source>
</reference>
<dbReference type="InterPro" id="IPR036286">
    <property type="entry name" value="LexA/Signal_pep-like_sf"/>
</dbReference>
<organism evidence="7 8">
    <name type="scientific">Paenibacillus vini</name>
    <dbReference type="NCBI Taxonomy" id="1476024"/>
    <lineage>
        <taxon>Bacteria</taxon>
        <taxon>Bacillati</taxon>
        <taxon>Bacillota</taxon>
        <taxon>Bacilli</taxon>
        <taxon>Bacillales</taxon>
        <taxon>Paenibacillaceae</taxon>
        <taxon>Paenibacillus</taxon>
    </lineage>
</organism>
<accession>A0ABQ4MFP0</accession>
<evidence type="ECO:0000256" key="4">
    <source>
        <dbReference type="ARBA" id="ARBA00023136"/>
    </source>
</evidence>
<dbReference type="CDD" id="cd06530">
    <property type="entry name" value="S26_SPase_I"/>
    <property type="match status" value="1"/>
</dbReference>
<gene>
    <name evidence="7" type="ORF">J42TS3_38080</name>
</gene>
<comment type="subcellular location">
    <subcellularLocation>
        <location evidence="1">Membrane</location>
    </subcellularLocation>
</comment>
<dbReference type="InterPro" id="IPR001733">
    <property type="entry name" value="Peptidase_S26B"/>
</dbReference>
<evidence type="ECO:0000313" key="8">
    <source>
        <dbReference type="Proteomes" id="UP000679992"/>
    </source>
</evidence>
<dbReference type="PANTHER" id="PTHR10806:SF6">
    <property type="entry name" value="SIGNAL PEPTIDASE COMPLEX CATALYTIC SUBUNIT SEC11"/>
    <property type="match status" value="1"/>
</dbReference>
<keyword evidence="8" id="KW-1185">Reference proteome</keyword>
<dbReference type="Proteomes" id="UP000679992">
    <property type="component" value="Unassembled WGS sequence"/>
</dbReference>
<dbReference type="EC" id="3.4.21.89" evidence="5"/>
<feature type="transmembrane region" description="Helical" evidence="6">
    <location>
        <begin position="152"/>
        <end position="171"/>
    </location>
</feature>
<dbReference type="SUPFAM" id="SSF51306">
    <property type="entry name" value="LexA/Signal peptidase"/>
    <property type="match status" value="1"/>
</dbReference>
<dbReference type="NCBIfam" id="TIGR02228">
    <property type="entry name" value="sigpep_I_arch"/>
    <property type="match status" value="1"/>
</dbReference>
<keyword evidence="3 6" id="KW-1133">Transmembrane helix</keyword>